<keyword evidence="2" id="KW-0732">Signal</keyword>
<evidence type="ECO:0000313" key="3">
    <source>
        <dbReference type="EMBL" id="RCV53326.1"/>
    </source>
</evidence>
<comment type="caution">
    <text evidence="3">The sequence shown here is derived from an EMBL/GenBank/DDBJ whole genome shotgun (WGS) entry which is preliminary data.</text>
</comment>
<dbReference type="EMBL" id="QEIN01000196">
    <property type="protein sequence ID" value="RCV53326.1"/>
    <property type="molecule type" value="Genomic_DNA"/>
</dbReference>
<keyword evidence="4" id="KW-1185">Reference proteome</keyword>
<name>A0A368T0U2_9ACTN</name>
<evidence type="ECO:0000256" key="1">
    <source>
        <dbReference type="SAM" id="MobiDB-lite"/>
    </source>
</evidence>
<evidence type="ECO:0000313" key="4">
    <source>
        <dbReference type="Proteomes" id="UP000253318"/>
    </source>
</evidence>
<evidence type="ECO:0008006" key="5">
    <source>
        <dbReference type="Google" id="ProtNLM"/>
    </source>
</evidence>
<feature type="region of interest" description="Disordered" evidence="1">
    <location>
        <begin position="31"/>
        <end position="65"/>
    </location>
</feature>
<dbReference type="AlphaFoldDB" id="A0A368T0U2"/>
<organism evidence="3 4">
    <name type="scientific">Marinitenerispora sediminis</name>
    <dbReference type="NCBI Taxonomy" id="1931232"/>
    <lineage>
        <taxon>Bacteria</taxon>
        <taxon>Bacillati</taxon>
        <taxon>Actinomycetota</taxon>
        <taxon>Actinomycetes</taxon>
        <taxon>Streptosporangiales</taxon>
        <taxon>Nocardiopsidaceae</taxon>
        <taxon>Marinitenerispora</taxon>
    </lineage>
</organism>
<sequence length="192" mass="18884">MPRDHRRTPLIGPLVLLTALAAGCGADAAGEAEQVAAPRPSASAEPSPAGGTASADPADAGLPRTCAGGAAEAAVAPHVEGLPFDETATSAVLSCQWGAADSGPHLFVQFQSGATFADPEGADPEAEGQMGVYRAPEAADLGGKLQYVDLGSVGRSAVLYLPGVSVTANAVGMDLGQDELVGIAIAAAGDLP</sequence>
<evidence type="ECO:0000256" key="2">
    <source>
        <dbReference type="SAM" id="SignalP"/>
    </source>
</evidence>
<dbReference type="PROSITE" id="PS51257">
    <property type="entry name" value="PROKAR_LIPOPROTEIN"/>
    <property type="match status" value="1"/>
</dbReference>
<reference evidence="3 4" key="1">
    <citation type="submission" date="2018-04" db="EMBL/GenBank/DDBJ databases">
        <title>Novel actinobacteria from marine sediment.</title>
        <authorList>
            <person name="Ng Z.Y."/>
            <person name="Tan G.Y.A."/>
        </authorList>
    </citation>
    <scope>NUCLEOTIDE SEQUENCE [LARGE SCALE GENOMIC DNA]</scope>
    <source>
        <strain evidence="3 4">TPS81</strain>
    </source>
</reference>
<feature type="chain" id="PRO_5016976294" description="DUF3558 domain-containing protein" evidence="2">
    <location>
        <begin position="29"/>
        <end position="192"/>
    </location>
</feature>
<feature type="compositionally biased region" description="Low complexity" evidence="1">
    <location>
        <begin position="31"/>
        <end position="55"/>
    </location>
</feature>
<accession>A0A368T0U2</accession>
<dbReference type="Proteomes" id="UP000253318">
    <property type="component" value="Unassembled WGS sequence"/>
</dbReference>
<feature type="signal peptide" evidence="2">
    <location>
        <begin position="1"/>
        <end position="28"/>
    </location>
</feature>
<proteinExistence type="predicted"/>
<protein>
    <recommendedName>
        <fullName evidence="5">DUF3558 domain-containing protein</fullName>
    </recommendedName>
</protein>
<gene>
    <name evidence="3" type="ORF">DEF24_20815</name>
</gene>